<dbReference type="AlphaFoldDB" id="A0AA47N714"/>
<accession>A0AA47N714</accession>
<evidence type="ECO:0000256" key="1">
    <source>
        <dbReference type="SAM" id="MobiDB-lite"/>
    </source>
</evidence>
<evidence type="ECO:0000313" key="2">
    <source>
        <dbReference type="EMBL" id="KAK0152747.1"/>
    </source>
</evidence>
<dbReference type="InterPro" id="IPR040505">
    <property type="entry name" value="DUF5537"/>
</dbReference>
<gene>
    <name evidence="2" type="ORF">N1851_005715</name>
</gene>
<dbReference type="Proteomes" id="UP001174136">
    <property type="component" value="Unassembled WGS sequence"/>
</dbReference>
<evidence type="ECO:0000313" key="3">
    <source>
        <dbReference type="Proteomes" id="UP001174136"/>
    </source>
</evidence>
<name>A0AA47N714_MERPO</name>
<comment type="caution">
    <text evidence="2">The sequence shown here is derived from an EMBL/GenBank/DDBJ whole genome shotgun (WGS) entry which is preliminary data.</text>
</comment>
<dbReference type="EMBL" id="JAOPHQ010000902">
    <property type="protein sequence ID" value="KAK0152747.1"/>
    <property type="molecule type" value="Genomic_DNA"/>
</dbReference>
<feature type="region of interest" description="Disordered" evidence="1">
    <location>
        <begin position="150"/>
        <end position="170"/>
    </location>
</feature>
<dbReference type="Pfam" id="PF17690">
    <property type="entry name" value="DUF5537"/>
    <property type="match status" value="1"/>
</dbReference>
<protein>
    <submittedName>
        <fullName evidence="2">Uncharacterized protein</fullName>
    </submittedName>
</protein>
<reference evidence="2" key="1">
    <citation type="journal article" date="2023" name="Front. Mar. Sci.">
        <title>A new Merluccius polli reference genome to investigate the effects of global change in West African waters.</title>
        <authorList>
            <person name="Mateo J.L."/>
            <person name="Blanco-Fernandez C."/>
            <person name="Garcia-Vazquez E."/>
            <person name="Machado-Schiaffino G."/>
        </authorList>
    </citation>
    <scope>NUCLEOTIDE SEQUENCE</scope>
    <source>
        <strain evidence="2">C29</strain>
        <tissue evidence="2">Fin</tissue>
    </source>
</reference>
<organism evidence="2 3">
    <name type="scientific">Merluccius polli</name>
    <name type="common">Benguela hake</name>
    <name type="synonym">Merluccius cadenati</name>
    <dbReference type="NCBI Taxonomy" id="89951"/>
    <lineage>
        <taxon>Eukaryota</taxon>
        <taxon>Metazoa</taxon>
        <taxon>Chordata</taxon>
        <taxon>Craniata</taxon>
        <taxon>Vertebrata</taxon>
        <taxon>Euteleostomi</taxon>
        <taxon>Actinopterygii</taxon>
        <taxon>Neopterygii</taxon>
        <taxon>Teleostei</taxon>
        <taxon>Neoteleostei</taxon>
        <taxon>Acanthomorphata</taxon>
        <taxon>Zeiogadaria</taxon>
        <taxon>Gadariae</taxon>
        <taxon>Gadiformes</taxon>
        <taxon>Gadoidei</taxon>
        <taxon>Merlucciidae</taxon>
        <taxon>Merluccius</taxon>
    </lineage>
</organism>
<sequence>MSSRTGDAAPRRTLPYIHHVADERLQRTRALIPPLPRSYQVHRPGNLHPLQGLSKDLSHSQVRPLSLGSCEGYDFSTTPSFLLPSALVLNKRNTFSVDSCQLNRPKVTHRTYNLLTIKDIQKGQGSYPDPMAGAPHSFLHRVSELSCMEGETARQERLGKLSKNRKQESR</sequence>
<keyword evidence="3" id="KW-1185">Reference proteome</keyword>
<proteinExistence type="predicted"/>
<feature type="compositionally biased region" description="Basic and acidic residues" evidence="1">
    <location>
        <begin position="151"/>
        <end position="170"/>
    </location>
</feature>